<dbReference type="SUPFAM" id="SSF51261">
    <property type="entry name" value="Duplicated hybrid motif"/>
    <property type="match status" value="1"/>
</dbReference>
<sequence>MEIKNGDVLILKAPKEITGELYLDKKRIFWIADPNDKNQNIAILAANYRQKNDMVAKSFVNGKTETEILKLIKGNYKSEELKVEPKKVNPPKSALIRIKKELDEANKIYAVTEKKYFFNAPFIIPLSSYITSNFGNARTFNGNLKSYHSGIDYRAVIGTEIIASNDGIVRIAKDRYYAGNSVVIDHGGGIFSQYYHLSKISVQPNERVNRGQIIGLSGQSGRVTGPHLHFGIAINGISVNPLSFIEQFNSLVFER</sequence>
<dbReference type="MEROPS" id="M23.014"/>
<dbReference type="Proteomes" id="UP000002407">
    <property type="component" value="Chromosome"/>
</dbReference>
<dbReference type="GO" id="GO:0004222">
    <property type="term" value="F:metalloendopeptidase activity"/>
    <property type="evidence" value="ECO:0007669"/>
    <property type="project" value="TreeGrafter"/>
</dbReference>
<feature type="domain" description="M23ase beta-sheet core" evidence="1">
    <location>
        <begin position="147"/>
        <end position="241"/>
    </location>
</feature>
<evidence type="ECO:0000313" key="3">
    <source>
        <dbReference type="Proteomes" id="UP000002407"/>
    </source>
</evidence>
<keyword evidence="3" id="KW-1185">Reference proteome</keyword>
<protein>
    <submittedName>
        <fullName evidence="2">Peptidase, M23/M37 family</fullName>
    </submittedName>
</protein>
<organism evidence="2 3">
    <name type="scientific">Campylobacter hominis (strain ATCC BAA-381 / DSM 21671 / CCUG 45161 / LMG 19568 / NCTC 13146 / CH001A)</name>
    <dbReference type="NCBI Taxonomy" id="360107"/>
    <lineage>
        <taxon>Bacteria</taxon>
        <taxon>Pseudomonadati</taxon>
        <taxon>Campylobacterota</taxon>
        <taxon>Epsilonproteobacteria</taxon>
        <taxon>Campylobacterales</taxon>
        <taxon>Campylobacteraceae</taxon>
        <taxon>Campylobacter</taxon>
    </lineage>
</organism>
<dbReference type="CDD" id="cd12797">
    <property type="entry name" value="M23_peptidase"/>
    <property type="match status" value="1"/>
</dbReference>
<dbReference type="Pfam" id="PF01551">
    <property type="entry name" value="Peptidase_M23"/>
    <property type="match status" value="1"/>
</dbReference>
<dbReference type="Gene3D" id="2.70.70.10">
    <property type="entry name" value="Glucose Permease (Domain IIA)"/>
    <property type="match status" value="1"/>
</dbReference>
<dbReference type="InterPro" id="IPR050570">
    <property type="entry name" value="Cell_wall_metabolism_enzyme"/>
</dbReference>
<evidence type="ECO:0000313" key="2">
    <source>
        <dbReference type="EMBL" id="ABS51488.1"/>
    </source>
</evidence>
<reference evidence="3" key="1">
    <citation type="submission" date="2007-07" db="EMBL/GenBank/DDBJ databases">
        <title>Complete genome sequence of Campylobacter hominis ATCC BAA-381, a commensal isolated from the human gastrointestinal tract.</title>
        <authorList>
            <person name="Fouts D.E."/>
            <person name="Mongodin E.F."/>
            <person name="Puiu D."/>
            <person name="Sebastian Y."/>
            <person name="Miller W.G."/>
            <person name="Mandrell R.E."/>
            <person name="Nelson K.E."/>
        </authorList>
    </citation>
    <scope>NUCLEOTIDE SEQUENCE [LARGE SCALE GENOMIC DNA]</scope>
    <source>
        <strain evidence="3">ATCC BAA-381 / DSM 21671 / CCUG 45161 / LMG 19568 / NCTC 13146 / CH001A</strain>
    </source>
</reference>
<dbReference type="PANTHER" id="PTHR21666">
    <property type="entry name" value="PEPTIDASE-RELATED"/>
    <property type="match status" value="1"/>
</dbReference>
<dbReference type="eggNOG" id="COG0739">
    <property type="taxonomic scope" value="Bacteria"/>
</dbReference>
<accession>A7I0S3</accession>
<gene>
    <name evidence="2" type="ordered locus">CHAB381_0526</name>
</gene>
<proteinExistence type="predicted"/>
<name>A7I0S3_CAMHC</name>
<dbReference type="KEGG" id="cha:CHAB381_0526"/>
<dbReference type="AlphaFoldDB" id="A7I0S3"/>
<dbReference type="PANTHER" id="PTHR21666:SF270">
    <property type="entry name" value="MUREIN HYDROLASE ACTIVATOR ENVC"/>
    <property type="match status" value="1"/>
</dbReference>
<dbReference type="HOGENOM" id="CLU_029425_5_2_7"/>
<dbReference type="InterPro" id="IPR011055">
    <property type="entry name" value="Dup_hybrid_motif"/>
</dbReference>
<dbReference type="EMBL" id="CP000776">
    <property type="protein sequence ID" value="ABS51488.1"/>
    <property type="molecule type" value="Genomic_DNA"/>
</dbReference>
<evidence type="ECO:0000259" key="1">
    <source>
        <dbReference type="Pfam" id="PF01551"/>
    </source>
</evidence>
<dbReference type="STRING" id="360107.CHAB381_0526"/>
<dbReference type="InterPro" id="IPR016047">
    <property type="entry name" value="M23ase_b-sheet_dom"/>
</dbReference>